<dbReference type="PANTHER" id="PTHR24353">
    <property type="entry name" value="CYCLIC NUCLEOTIDE-DEPENDENT PROTEIN KINASE"/>
    <property type="match status" value="1"/>
</dbReference>
<keyword evidence="5" id="KW-0067">ATP-binding</keyword>
<evidence type="ECO:0000259" key="6">
    <source>
        <dbReference type="Pfam" id="PF00069"/>
    </source>
</evidence>
<reference evidence="7" key="2">
    <citation type="submission" date="2025-08" db="UniProtKB">
        <authorList>
            <consortium name="Ensembl"/>
        </authorList>
    </citation>
    <scope>IDENTIFICATION</scope>
    <source>
        <strain evidence="7">broiler</strain>
    </source>
</reference>
<dbReference type="AlphaFoldDB" id="A0A8V0XVB2"/>
<keyword evidence="1" id="KW-0723">Serine/threonine-protein kinase</keyword>
<dbReference type="FunCoup" id="A0A8V0XVB2">
    <property type="interactions" value="687"/>
</dbReference>
<organism evidence="7 8">
    <name type="scientific">Gallus gallus</name>
    <name type="common">Chicken</name>
    <dbReference type="NCBI Taxonomy" id="9031"/>
    <lineage>
        <taxon>Eukaryota</taxon>
        <taxon>Metazoa</taxon>
        <taxon>Chordata</taxon>
        <taxon>Craniata</taxon>
        <taxon>Vertebrata</taxon>
        <taxon>Euteleostomi</taxon>
        <taxon>Archelosauria</taxon>
        <taxon>Archosauria</taxon>
        <taxon>Dinosauria</taxon>
        <taxon>Saurischia</taxon>
        <taxon>Theropoda</taxon>
        <taxon>Coelurosauria</taxon>
        <taxon>Aves</taxon>
        <taxon>Neognathae</taxon>
        <taxon>Galloanserae</taxon>
        <taxon>Galliformes</taxon>
        <taxon>Phasianidae</taxon>
        <taxon>Phasianinae</taxon>
        <taxon>Gallus</taxon>
    </lineage>
</organism>
<keyword evidence="8" id="KW-1185">Reference proteome</keyword>
<evidence type="ECO:0000256" key="5">
    <source>
        <dbReference type="ARBA" id="ARBA00022840"/>
    </source>
</evidence>
<reference evidence="7" key="3">
    <citation type="submission" date="2025-09" db="UniProtKB">
        <authorList>
            <consortium name="Ensembl"/>
        </authorList>
    </citation>
    <scope>IDENTIFICATION</scope>
    <source>
        <strain evidence="7">broiler</strain>
    </source>
</reference>
<protein>
    <recommendedName>
        <fullName evidence="6">Protein kinase domain-containing protein</fullName>
    </recommendedName>
</protein>
<dbReference type="Ensembl" id="ENSGALT00010013444.1">
    <property type="protein sequence ID" value="ENSGALP00010007974.1"/>
    <property type="gene ID" value="ENSGALG00010005622.1"/>
</dbReference>
<sequence>SLIKHKATEQYYAVKILDKQKAVKLKQLEHTLNGRILQAVNFPFLVKQESSFRDCSNLYMVMEHVTGGEMFSHLRRVRRISEPHAQLYAFITIFFLVAHTKPSQHF</sequence>
<evidence type="ECO:0000256" key="1">
    <source>
        <dbReference type="ARBA" id="ARBA00022527"/>
    </source>
</evidence>
<name>A0A8V0XVB2_CHICK</name>
<evidence type="ECO:0000256" key="4">
    <source>
        <dbReference type="ARBA" id="ARBA00022777"/>
    </source>
</evidence>
<evidence type="ECO:0000256" key="2">
    <source>
        <dbReference type="ARBA" id="ARBA00022679"/>
    </source>
</evidence>
<dbReference type="InterPro" id="IPR000719">
    <property type="entry name" value="Prot_kinase_dom"/>
</dbReference>
<dbReference type="Proteomes" id="UP000000539">
    <property type="component" value="Chromosome Z"/>
</dbReference>
<dbReference type="PANTHER" id="PTHR24353:SF116">
    <property type="entry name" value="CAMP-DEPENDENT PROTEIN KINASE"/>
    <property type="match status" value="1"/>
</dbReference>
<reference evidence="7" key="1">
    <citation type="submission" date="2020-11" db="EMBL/GenBank/DDBJ databases">
        <title>Gallus gallus (Chicken) genome, bGalGal1, GRCg7b, maternal haplotype autosomes + Z &amp; W.</title>
        <authorList>
            <person name="Warren W."/>
            <person name="Formenti G."/>
            <person name="Fedrigo O."/>
            <person name="Haase B."/>
            <person name="Mountcastle J."/>
            <person name="Balacco J."/>
            <person name="Tracey A."/>
            <person name="Schneider V."/>
            <person name="Okimoto R."/>
            <person name="Cheng H."/>
            <person name="Hawken R."/>
            <person name="Howe K."/>
            <person name="Jarvis E.D."/>
        </authorList>
    </citation>
    <scope>NUCLEOTIDE SEQUENCE [LARGE SCALE GENOMIC DNA]</scope>
    <source>
        <strain evidence="7">Broiler</strain>
    </source>
</reference>
<feature type="domain" description="Protein kinase" evidence="6">
    <location>
        <begin position="3"/>
        <end position="89"/>
    </location>
</feature>
<dbReference type="Gene3D" id="1.10.510.10">
    <property type="entry name" value="Transferase(Phosphotransferase) domain 1"/>
    <property type="match status" value="1"/>
</dbReference>
<proteinExistence type="predicted"/>
<dbReference type="SUPFAM" id="SSF56112">
    <property type="entry name" value="Protein kinase-like (PK-like)"/>
    <property type="match status" value="1"/>
</dbReference>
<dbReference type="Gene3D" id="3.30.200.20">
    <property type="entry name" value="Phosphorylase Kinase, domain 1"/>
    <property type="match status" value="1"/>
</dbReference>
<evidence type="ECO:0000256" key="3">
    <source>
        <dbReference type="ARBA" id="ARBA00022741"/>
    </source>
</evidence>
<dbReference type="GO" id="GO:0005524">
    <property type="term" value="F:ATP binding"/>
    <property type="evidence" value="ECO:0007669"/>
    <property type="project" value="UniProtKB-KW"/>
</dbReference>
<keyword evidence="3" id="KW-0547">Nucleotide-binding</keyword>
<dbReference type="Pfam" id="PF00069">
    <property type="entry name" value="Pkinase"/>
    <property type="match status" value="1"/>
</dbReference>
<dbReference type="GO" id="GO:0004674">
    <property type="term" value="F:protein serine/threonine kinase activity"/>
    <property type="evidence" value="ECO:0007669"/>
    <property type="project" value="UniProtKB-KW"/>
</dbReference>
<dbReference type="GeneTree" id="ENSGT00940000161169"/>
<accession>A0A8V0XVB2</accession>
<evidence type="ECO:0000313" key="7">
    <source>
        <dbReference type="Ensembl" id="ENSGALP00010007974.1"/>
    </source>
</evidence>
<dbReference type="InterPro" id="IPR011009">
    <property type="entry name" value="Kinase-like_dom_sf"/>
</dbReference>
<evidence type="ECO:0000313" key="8">
    <source>
        <dbReference type="Proteomes" id="UP000000539"/>
    </source>
</evidence>
<keyword evidence="4" id="KW-0418">Kinase</keyword>
<keyword evidence="2" id="KW-0808">Transferase</keyword>